<feature type="transmembrane region" description="Helical" evidence="5">
    <location>
        <begin position="125"/>
        <end position="146"/>
    </location>
</feature>
<comment type="subcellular location">
    <subcellularLocation>
        <location evidence="5">Cell membrane</location>
        <topology evidence="5">Multi-pass membrane protein</topology>
    </subcellularLocation>
    <subcellularLocation>
        <location evidence="1">Membrane</location>
        <topology evidence="1">Multi-pass membrane protein</topology>
    </subcellularLocation>
</comment>
<gene>
    <name evidence="8" type="ORF">HUG10_20310</name>
</gene>
<evidence type="ECO:0000256" key="2">
    <source>
        <dbReference type="ARBA" id="ARBA00022692"/>
    </source>
</evidence>
<evidence type="ECO:0000256" key="6">
    <source>
        <dbReference type="SAM" id="MobiDB-lite"/>
    </source>
</evidence>
<dbReference type="Pfam" id="PF00528">
    <property type="entry name" value="BPD_transp_1"/>
    <property type="match status" value="1"/>
</dbReference>
<keyword evidence="4 5" id="KW-0472">Membrane</keyword>
<keyword evidence="8" id="KW-0614">Plasmid</keyword>
<dbReference type="PANTHER" id="PTHR42729:SF1">
    <property type="entry name" value="OLIGO_DIPEPTIDE TRANSPORT, PERMEASE PROTEIN (DPPC-2)"/>
    <property type="match status" value="1"/>
</dbReference>
<sequence length="339" mass="37323">MKPTEESTHEQKPTSTDGGTKEFPLASFQENQSNESELGSSRLQEILLEFHAIWKVAWSDWRTKVSLIVLGLYALMGTVGVLIVPEPTLYPEAWIQPFTTWQYPLGTNGNGQSVFGAIVHAAPSMYIMILAGGVFATSIGATIGIVSGYKRGRVDELLMTFTDVAMTIPGLPLIIVLSAVFEPTHPVLVGILISINSWAGHARGIRSQVLTVREESFVEASRFMGVNTRQILTRDITPQMMPLILIGFVDTSKQVIFSSVALYFLGVLPFEGLNWGVLMNLAYKSGSAQTPSQFHALLYPILAVIFLSWAMIMLVQGLDRVVNPRIRAKHKSEKKESGQ</sequence>
<feature type="transmembrane region" description="Helical" evidence="5">
    <location>
        <begin position="297"/>
        <end position="318"/>
    </location>
</feature>
<keyword evidence="9" id="KW-1185">Reference proteome</keyword>
<dbReference type="GO" id="GO:0005886">
    <property type="term" value="C:plasma membrane"/>
    <property type="evidence" value="ECO:0007669"/>
    <property type="project" value="UniProtKB-SubCell"/>
</dbReference>
<name>A0A7D5GEM3_9EURY</name>
<protein>
    <submittedName>
        <fullName evidence="8">ABC transporter permease</fullName>
    </submittedName>
</protein>
<dbReference type="OrthoDB" id="312811at2157"/>
<dbReference type="Proteomes" id="UP000509750">
    <property type="component" value="Plasmid unnamed2"/>
</dbReference>
<dbReference type="RefSeq" id="WP_179171520.1">
    <property type="nucleotide sequence ID" value="NZ_CP058531.1"/>
</dbReference>
<keyword evidence="3 5" id="KW-1133">Transmembrane helix</keyword>
<reference evidence="8 9" key="1">
    <citation type="submission" date="2020-07" db="EMBL/GenBank/DDBJ databases">
        <title>Gai3-2, isolated from salt lake.</title>
        <authorList>
            <person name="Cui H."/>
            <person name="Shi X."/>
        </authorList>
    </citation>
    <scope>NUCLEOTIDE SEQUENCE [LARGE SCALE GENOMIC DNA]</scope>
    <source>
        <strain evidence="8 9">Gai3-2</strain>
        <plasmid evidence="8 9">unnamed2</plasmid>
    </source>
</reference>
<evidence type="ECO:0000256" key="4">
    <source>
        <dbReference type="ARBA" id="ARBA00023136"/>
    </source>
</evidence>
<proteinExistence type="inferred from homology"/>
<evidence type="ECO:0000256" key="1">
    <source>
        <dbReference type="ARBA" id="ARBA00004141"/>
    </source>
</evidence>
<evidence type="ECO:0000313" key="8">
    <source>
        <dbReference type="EMBL" id="QLG29946.1"/>
    </source>
</evidence>
<dbReference type="PANTHER" id="PTHR42729">
    <property type="entry name" value="OLIGO/DIPEPTIDE TRANSPORT, PERMEASE PROTEIN (DPPC-2)"/>
    <property type="match status" value="1"/>
</dbReference>
<dbReference type="EMBL" id="CP058531">
    <property type="protein sequence ID" value="QLG29946.1"/>
    <property type="molecule type" value="Genomic_DNA"/>
</dbReference>
<feature type="region of interest" description="Disordered" evidence="6">
    <location>
        <begin position="1"/>
        <end position="26"/>
    </location>
</feature>
<geneLocation type="plasmid" evidence="8 9">
    <name>unnamed2</name>
</geneLocation>
<dbReference type="KEGG" id="halg:HUG10_20310"/>
<feature type="transmembrane region" description="Helical" evidence="5">
    <location>
        <begin position="65"/>
        <end position="84"/>
    </location>
</feature>
<dbReference type="InterPro" id="IPR000515">
    <property type="entry name" value="MetI-like"/>
</dbReference>
<feature type="compositionally biased region" description="Basic and acidic residues" evidence="6">
    <location>
        <begin position="1"/>
        <end position="12"/>
    </location>
</feature>
<dbReference type="PROSITE" id="PS50928">
    <property type="entry name" value="ABC_TM1"/>
    <property type="match status" value="1"/>
</dbReference>
<organism evidence="8 9">
    <name type="scientific">Halorarum halophilum</name>
    <dbReference type="NCBI Taxonomy" id="2743090"/>
    <lineage>
        <taxon>Archaea</taxon>
        <taxon>Methanobacteriati</taxon>
        <taxon>Methanobacteriota</taxon>
        <taxon>Stenosarchaea group</taxon>
        <taxon>Halobacteria</taxon>
        <taxon>Halobacteriales</taxon>
        <taxon>Haloferacaceae</taxon>
        <taxon>Halorarum</taxon>
    </lineage>
</organism>
<dbReference type="InterPro" id="IPR035906">
    <property type="entry name" value="MetI-like_sf"/>
</dbReference>
<keyword evidence="2 5" id="KW-0812">Transmembrane</keyword>
<dbReference type="GO" id="GO:0055085">
    <property type="term" value="P:transmembrane transport"/>
    <property type="evidence" value="ECO:0007669"/>
    <property type="project" value="InterPro"/>
</dbReference>
<evidence type="ECO:0000313" key="9">
    <source>
        <dbReference type="Proteomes" id="UP000509750"/>
    </source>
</evidence>
<dbReference type="AlphaFoldDB" id="A0A7D5GEM3"/>
<dbReference type="SUPFAM" id="SSF161098">
    <property type="entry name" value="MetI-like"/>
    <property type="match status" value="1"/>
</dbReference>
<comment type="similarity">
    <text evidence="5">Belongs to the binding-protein-dependent transport system permease family.</text>
</comment>
<evidence type="ECO:0000256" key="3">
    <source>
        <dbReference type="ARBA" id="ARBA00022989"/>
    </source>
</evidence>
<feature type="domain" description="ABC transmembrane type-1" evidence="7">
    <location>
        <begin position="122"/>
        <end position="315"/>
    </location>
</feature>
<accession>A0A7D5GEM3</accession>
<evidence type="ECO:0000259" key="7">
    <source>
        <dbReference type="PROSITE" id="PS50928"/>
    </source>
</evidence>
<dbReference type="CDD" id="cd06261">
    <property type="entry name" value="TM_PBP2"/>
    <property type="match status" value="1"/>
</dbReference>
<evidence type="ECO:0000256" key="5">
    <source>
        <dbReference type="RuleBase" id="RU363032"/>
    </source>
</evidence>
<feature type="transmembrane region" description="Helical" evidence="5">
    <location>
        <begin position="255"/>
        <end position="277"/>
    </location>
</feature>
<dbReference type="GeneID" id="56031229"/>
<keyword evidence="5" id="KW-0813">Transport</keyword>
<dbReference type="Gene3D" id="1.10.3720.10">
    <property type="entry name" value="MetI-like"/>
    <property type="match status" value="1"/>
</dbReference>